<dbReference type="EMBL" id="LAVV01006435">
    <property type="protein sequence ID" value="KNZ59957.1"/>
    <property type="molecule type" value="Genomic_DNA"/>
</dbReference>
<name>A0A0L6VHC7_9BASI</name>
<proteinExistence type="predicted"/>
<sequence>MAVEQVFFAVIREAVKYKEIALEYIPTADMNA</sequence>
<evidence type="ECO:0000313" key="1">
    <source>
        <dbReference type="EMBL" id="KNZ59957.1"/>
    </source>
</evidence>
<reference evidence="1 2" key="1">
    <citation type="submission" date="2015-08" db="EMBL/GenBank/DDBJ databases">
        <title>Next Generation Sequencing and Analysis of the Genome of Puccinia sorghi L Schw, the Causal Agent of Maize Common Rust.</title>
        <authorList>
            <person name="Rochi L."/>
            <person name="Burguener G."/>
            <person name="Darino M."/>
            <person name="Turjanski A."/>
            <person name="Kreff E."/>
            <person name="Dieguez M.J."/>
            <person name="Sacco F."/>
        </authorList>
    </citation>
    <scope>NUCLEOTIDE SEQUENCE [LARGE SCALE GENOMIC DNA]</scope>
    <source>
        <strain evidence="1 2">RO10H11247</strain>
    </source>
</reference>
<accession>A0A0L6VHC7</accession>
<evidence type="ECO:0000313" key="2">
    <source>
        <dbReference type="Proteomes" id="UP000037035"/>
    </source>
</evidence>
<protein>
    <submittedName>
        <fullName evidence="1">Uncharacterized protein</fullName>
    </submittedName>
</protein>
<dbReference type="VEuPathDB" id="FungiDB:VP01_1638g3"/>
<dbReference type="Proteomes" id="UP000037035">
    <property type="component" value="Unassembled WGS sequence"/>
</dbReference>
<gene>
    <name evidence="1" type="ORF">VP01_1638g3</name>
</gene>
<keyword evidence="2" id="KW-1185">Reference proteome</keyword>
<dbReference type="AlphaFoldDB" id="A0A0L6VHC7"/>
<comment type="caution">
    <text evidence="1">The sequence shown here is derived from an EMBL/GenBank/DDBJ whole genome shotgun (WGS) entry which is preliminary data.</text>
</comment>
<organism evidence="1 2">
    <name type="scientific">Puccinia sorghi</name>
    <dbReference type="NCBI Taxonomy" id="27349"/>
    <lineage>
        <taxon>Eukaryota</taxon>
        <taxon>Fungi</taxon>
        <taxon>Dikarya</taxon>
        <taxon>Basidiomycota</taxon>
        <taxon>Pucciniomycotina</taxon>
        <taxon>Pucciniomycetes</taxon>
        <taxon>Pucciniales</taxon>
        <taxon>Pucciniaceae</taxon>
        <taxon>Puccinia</taxon>
    </lineage>
</organism>